<dbReference type="PROSITE" id="PS01022">
    <property type="entry name" value="PTR2_1"/>
    <property type="match status" value="1"/>
</dbReference>
<dbReference type="InterPro" id="IPR000109">
    <property type="entry name" value="POT_fam"/>
</dbReference>
<feature type="transmembrane region" description="Helical" evidence="7">
    <location>
        <begin position="96"/>
        <end position="119"/>
    </location>
</feature>
<dbReference type="GO" id="GO:0005525">
    <property type="term" value="F:GTP binding"/>
    <property type="evidence" value="ECO:0007669"/>
    <property type="project" value="InterPro"/>
</dbReference>
<dbReference type="InterPro" id="IPR018456">
    <property type="entry name" value="PTR2_symporter_CS"/>
</dbReference>
<dbReference type="PANTHER" id="PTHR11654">
    <property type="entry name" value="OLIGOPEPTIDE TRANSPORTER-RELATED"/>
    <property type="match status" value="1"/>
</dbReference>
<name>A0AAN8XZW5_SOLBU</name>
<evidence type="ECO:0000256" key="2">
    <source>
        <dbReference type="ARBA" id="ARBA00005982"/>
    </source>
</evidence>
<dbReference type="EMBL" id="JBANQN010000012">
    <property type="protein sequence ID" value="KAK6774430.1"/>
    <property type="molecule type" value="Genomic_DNA"/>
</dbReference>
<evidence type="ECO:0000256" key="5">
    <source>
        <dbReference type="ARBA" id="ARBA00023136"/>
    </source>
</evidence>
<protein>
    <recommendedName>
        <fullName evidence="10">Nitrate transporter</fullName>
    </recommendedName>
</protein>
<keyword evidence="9" id="KW-1185">Reference proteome</keyword>
<comment type="similarity">
    <text evidence="2">Belongs to the major facilitator superfamily. Proton-dependent oligopeptide transporter (POT/PTR) (TC 2.A.17) family.</text>
</comment>
<dbReference type="InterPro" id="IPR036259">
    <property type="entry name" value="MFS_trans_sf"/>
</dbReference>
<dbReference type="Proteomes" id="UP001371456">
    <property type="component" value="Unassembled WGS sequence"/>
</dbReference>
<feature type="transmembrane region" description="Helical" evidence="7">
    <location>
        <begin position="70"/>
        <end position="89"/>
    </location>
</feature>
<dbReference type="GO" id="GO:0006857">
    <property type="term" value="P:oligopeptide transport"/>
    <property type="evidence" value="ECO:0007669"/>
    <property type="project" value="InterPro"/>
</dbReference>
<comment type="caution">
    <text evidence="8">The sequence shown here is derived from an EMBL/GenBank/DDBJ whole genome shotgun (WGS) entry which is preliminary data.</text>
</comment>
<evidence type="ECO:0000313" key="9">
    <source>
        <dbReference type="Proteomes" id="UP001371456"/>
    </source>
</evidence>
<dbReference type="Gene3D" id="1.20.1250.20">
    <property type="entry name" value="MFS general substrate transporter like domains"/>
    <property type="match status" value="1"/>
</dbReference>
<evidence type="ECO:0000313" key="8">
    <source>
        <dbReference type="EMBL" id="KAK6774430.1"/>
    </source>
</evidence>
<dbReference type="CDD" id="cd17416">
    <property type="entry name" value="MFS_NPF1_2"/>
    <property type="match status" value="1"/>
</dbReference>
<dbReference type="GO" id="GO:0022857">
    <property type="term" value="F:transmembrane transporter activity"/>
    <property type="evidence" value="ECO:0007669"/>
    <property type="project" value="InterPro"/>
</dbReference>
<dbReference type="SUPFAM" id="SSF52540">
    <property type="entry name" value="P-loop containing nucleoside triphosphate hydrolases"/>
    <property type="match status" value="1"/>
</dbReference>
<feature type="transmembrane region" description="Helical" evidence="7">
    <location>
        <begin position="494"/>
        <end position="517"/>
    </location>
</feature>
<evidence type="ECO:0000256" key="7">
    <source>
        <dbReference type="SAM" id="Phobius"/>
    </source>
</evidence>
<feature type="transmembrane region" description="Helical" evidence="7">
    <location>
        <begin position="375"/>
        <end position="398"/>
    </location>
</feature>
<feature type="transmembrane region" description="Helical" evidence="7">
    <location>
        <begin position="139"/>
        <end position="159"/>
    </location>
</feature>
<comment type="similarity">
    <text evidence="6">Belongs to the major facilitator superfamily. Phosphate:H(+) symporter (TC 2.A.1.9) family.</text>
</comment>
<dbReference type="GO" id="GO:0003924">
    <property type="term" value="F:GTPase activity"/>
    <property type="evidence" value="ECO:0007669"/>
    <property type="project" value="InterPro"/>
</dbReference>
<accession>A0AAN8XZW5</accession>
<proteinExistence type="inferred from homology"/>
<dbReference type="InterPro" id="IPR027417">
    <property type="entry name" value="P-loop_NTPase"/>
</dbReference>
<evidence type="ECO:0008006" key="10">
    <source>
        <dbReference type="Google" id="ProtNLM"/>
    </source>
</evidence>
<dbReference type="SMART" id="SM00174">
    <property type="entry name" value="RHO"/>
    <property type="match status" value="1"/>
</dbReference>
<sequence>MEKIEENNSDILKTNSEDVSSDKKLGGLKTMPFIIANEALEKVASVGLISNMILYLKNEYHLTNASGATILFWWNAMSNFTPIFGAFLADSYLGRFYVIALGTFITLIGMVVLWLTGTLKEARPHACKLELGNCLKPTIAQFAFLFSSFALMSIGAGGIRPCSLAFGADQFDSPKDPNNGRILQSFFNWYYAAVGISVLISVTVIVYIQTQFGWVVGFGVPAALMFLATIFFLSGSTIFIKIKANKSLFTNFVQVIVVAWKNKHLALPPMDSNGWYHHDEKGSRTIFPSNKLRFLNKACIIRNPEKDLNPNNGISTIQWNICTIQQVEEFKSLLKVLPIWSTSIMIAVTISQHAFPVLQANTMDRHLSKGSNFQIPASSYGAFGILTLTTWLAFYDRVLVPWISRFTRKPRGLSFKQRMGIGLLLSCAAQVVAALVERERRSRALDQGLADHPLSQVDMSAMWLVPQHCLTGLAEAFNAIGQIEFYYSQFPKSMASIGVALFSLGMGFGNLVGSLIVEIVDHVSSRGGKWMPELRRFAPDVPIVLVGTKLDLRDGNGYLADHMGSNIITPAQGEELRKQIGAAAYVECSSKTQQVVLQPPRRLEVSSKKRHRSTGCSIVGIVCGGCDAV</sequence>
<feature type="transmembrane region" description="Helical" evidence="7">
    <location>
        <begin position="189"/>
        <end position="208"/>
    </location>
</feature>
<dbReference type="AlphaFoldDB" id="A0AAN8XZW5"/>
<evidence type="ECO:0000256" key="3">
    <source>
        <dbReference type="ARBA" id="ARBA00022692"/>
    </source>
</evidence>
<dbReference type="SUPFAM" id="SSF103473">
    <property type="entry name" value="MFS general substrate transporter"/>
    <property type="match status" value="1"/>
</dbReference>
<reference evidence="8 9" key="1">
    <citation type="submission" date="2024-02" db="EMBL/GenBank/DDBJ databases">
        <title>de novo genome assembly of Solanum bulbocastanum strain 11H21.</title>
        <authorList>
            <person name="Hosaka A.J."/>
        </authorList>
    </citation>
    <scope>NUCLEOTIDE SEQUENCE [LARGE SCALE GENOMIC DNA]</scope>
    <source>
        <tissue evidence="8">Young leaves</tissue>
    </source>
</reference>
<dbReference type="Pfam" id="PF00854">
    <property type="entry name" value="PTR2"/>
    <property type="match status" value="1"/>
</dbReference>
<dbReference type="Pfam" id="PF00071">
    <property type="entry name" value="Ras"/>
    <property type="match status" value="1"/>
</dbReference>
<gene>
    <name evidence="8" type="ORF">RDI58_029669</name>
</gene>
<dbReference type="InterPro" id="IPR001806">
    <property type="entry name" value="Small_GTPase"/>
</dbReference>
<keyword evidence="5 7" id="KW-0472">Membrane</keyword>
<evidence type="ECO:0000256" key="6">
    <source>
        <dbReference type="ARBA" id="ARBA00044504"/>
    </source>
</evidence>
<dbReference type="GO" id="GO:0016020">
    <property type="term" value="C:membrane"/>
    <property type="evidence" value="ECO:0007669"/>
    <property type="project" value="UniProtKB-SubCell"/>
</dbReference>
<feature type="transmembrane region" description="Helical" evidence="7">
    <location>
        <begin position="214"/>
        <end position="240"/>
    </location>
</feature>
<organism evidence="8 9">
    <name type="scientific">Solanum bulbocastanum</name>
    <name type="common">Wild potato</name>
    <dbReference type="NCBI Taxonomy" id="147425"/>
    <lineage>
        <taxon>Eukaryota</taxon>
        <taxon>Viridiplantae</taxon>
        <taxon>Streptophyta</taxon>
        <taxon>Embryophyta</taxon>
        <taxon>Tracheophyta</taxon>
        <taxon>Spermatophyta</taxon>
        <taxon>Magnoliopsida</taxon>
        <taxon>eudicotyledons</taxon>
        <taxon>Gunneridae</taxon>
        <taxon>Pentapetalae</taxon>
        <taxon>asterids</taxon>
        <taxon>lamiids</taxon>
        <taxon>Solanales</taxon>
        <taxon>Solanaceae</taxon>
        <taxon>Solanoideae</taxon>
        <taxon>Solaneae</taxon>
        <taxon>Solanum</taxon>
    </lineage>
</organism>
<keyword evidence="4 7" id="KW-1133">Transmembrane helix</keyword>
<evidence type="ECO:0000256" key="4">
    <source>
        <dbReference type="ARBA" id="ARBA00022989"/>
    </source>
</evidence>
<feature type="transmembrane region" description="Helical" evidence="7">
    <location>
        <begin position="336"/>
        <end position="355"/>
    </location>
</feature>
<evidence type="ECO:0000256" key="1">
    <source>
        <dbReference type="ARBA" id="ARBA00004141"/>
    </source>
</evidence>
<comment type="subcellular location">
    <subcellularLocation>
        <location evidence="1">Membrane</location>
        <topology evidence="1">Multi-pass membrane protein</topology>
    </subcellularLocation>
</comment>
<keyword evidence="3 7" id="KW-0812">Transmembrane</keyword>